<sequence length="144" mass="16728">MPPEADAMGLTLAQLTQAIRRKVDIDMETIVAESIAEHALGFFGFSNRIIDNALEPTDRNLFYQLQDYDLLTTESEETTLWDGREWRIHYWKFKANAEELARLSEEDVDSGEDEDPYAGIYEDVPVSLWRERSGEEDDYEEPLF</sequence>
<proteinExistence type="predicted"/>
<reference evidence="1" key="1">
    <citation type="journal article" date="2014" name="Genome Biol. Evol.">
        <title>Pangenome evidence for extensive interdomain horizontal transfer affecting lineage core and shell genes in uncultured planktonic thaumarchaeota and euryarchaeota.</title>
        <authorList>
            <person name="Deschamps P."/>
            <person name="Zivanovic Y."/>
            <person name="Moreira D."/>
            <person name="Rodriguez-Valera F."/>
            <person name="Lopez-Garcia P."/>
        </authorList>
    </citation>
    <scope>NUCLEOTIDE SEQUENCE</scope>
</reference>
<dbReference type="InterPro" id="IPR046057">
    <property type="entry name" value="DUF6015"/>
</dbReference>
<name>A0A075GSS1_9EURY</name>
<organism evidence="1">
    <name type="scientific">uncultured marine group II/III euryarchaeote KM3_198_E02</name>
    <dbReference type="NCBI Taxonomy" id="1457973"/>
    <lineage>
        <taxon>Archaea</taxon>
        <taxon>Methanobacteriati</taxon>
        <taxon>Methanobacteriota</taxon>
        <taxon>environmental samples</taxon>
    </lineage>
</organism>
<accession>A0A075GSS1</accession>
<protein>
    <submittedName>
        <fullName evidence="1">Uncharacterized protein</fullName>
    </submittedName>
</protein>
<dbReference type="Pfam" id="PF19479">
    <property type="entry name" value="DUF6015"/>
    <property type="match status" value="1"/>
</dbReference>
<dbReference type="AlphaFoldDB" id="A0A075GSS1"/>
<dbReference type="EMBL" id="KF900787">
    <property type="protein sequence ID" value="AIF06961.1"/>
    <property type="molecule type" value="Genomic_DNA"/>
</dbReference>
<evidence type="ECO:0000313" key="1">
    <source>
        <dbReference type="EMBL" id="AIF06961.1"/>
    </source>
</evidence>